<dbReference type="InterPro" id="IPR036724">
    <property type="entry name" value="Cobalamin-bd_sf"/>
</dbReference>
<evidence type="ECO:0000256" key="1">
    <source>
        <dbReference type="ARBA" id="ARBA00001966"/>
    </source>
</evidence>
<keyword evidence="9" id="KW-1185">Reference proteome</keyword>
<evidence type="ECO:0000259" key="7">
    <source>
        <dbReference type="PROSITE" id="PS51918"/>
    </source>
</evidence>
<protein>
    <submittedName>
        <fullName evidence="8">Radical SAM family protein</fullName>
    </submittedName>
</protein>
<dbReference type="InterPro" id="IPR058240">
    <property type="entry name" value="rSAM_sf"/>
</dbReference>
<dbReference type="SUPFAM" id="SSF52242">
    <property type="entry name" value="Cobalamin (vitamin B12)-binding domain"/>
    <property type="match status" value="1"/>
</dbReference>
<feature type="domain" description="B12-binding" evidence="6">
    <location>
        <begin position="1"/>
        <end position="133"/>
    </location>
</feature>
<dbReference type="GO" id="GO:0051539">
    <property type="term" value="F:4 iron, 4 sulfur cluster binding"/>
    <property type="evidence" value="ECO:0007669"/>
    <property type="project" value="UniProtKB-KW"/>
</dbReference>
<gene>
    <name evidence="8" type="ORF">CCDG5_1472</name>
</gene>
<dbReference type="GO" id="GO:0046872">
    <property type="term" value="F:metal ion binding"/>
    <property type="evidence" value="ECO:0007669"/>
    <property type="project" value="UniProtKB-KW"/>
</dbReference>
<dbReference type="InterPro" id="IPR025288">
    <property type="entry name" value="DUF4080"/>
</dbReference>
<evidence type="ECO:0000313" key="8">
    <source>
        <dbReference type="EMBL" id="CDZ24582.1"/>
    </source>
</evidence>
<dbReference type="PROSITE" id="PS51332">
    <property type="entry name" value="B12_BINDING"/>
    <property type="match status" value="1"/>
</dbReference>
<dbReference type="AlphaFoldDB" id="A0A078KPX2"/>
<dbReference type="SUPFAM" id="SSF102114">
    <property type="entry name" value="Radical SAM enzymes"/>
    <property type="match status" value="1"/>
</dbReference>
<accession>A0A078KPX2</accession>
<dbReference type="Pfam" id="PF02310">
    <property type="entry name" value="B12-binding"/>
    <property type="match status" value="1"/>
</dbReference>
<dbReference type="OrthoDB" id="9801424at2"/>
<evidence type="ECO:0000256" key="5">
    <source>
        <dbReference type="ARBA" id="ARBA00023014"/>
    </source>
</evidence>
<dbReference type="CDD" id="cd01335">
    <property type="entry name" value="Radical_SAM"/>
    <property type="match status" value="1"/>
</dbReference>
<dbReference type="SFLD" id="SFLDG01123">
    <property type="entry name" value="methyltransferase_(Class_B)"/>
    <property type="match status" value="1"/>
</dbReference>
<dbReference type="PROSITE" id="PS51918">
    <property type="entry name" value="RADICAL_SAM"/>
    <property type="match status" value="1"/>
</dbReference>
<dbReference type="Gene3D" id="3.80.30.20">
    <property type="entry name" value="tm_1862 like domain"/>
    <property type="match status" value="1"/>
</dbReference>
<dbReference type="HOGENOM" id="CLU_021572_1_0_9"/>
<dbReference type="CDD" id="cd02068">
    <property type="entry name" value="radical_SAM_B12_BD"/>
    <property type="match status" value="1"/>
</dbReference>
<dbReference type="Pfam" id="PF13311">
    <property type="entry name" value="DUF4080"/>
    <property type="match status" value="1"/>
</dbReference>
<dbReference type="InterPro" id="IPR051198">
    <property type="entry name" value="BchE-like"/>
</dbReference>
<dbReference type="PANTHER" id="PTHR43409:SF16">
    <property type="entry name" value="SLR0320 PROTEIN"/>
    <property type="match status" value="1"/>
</dbReference>
<reference evidence="9" key="1">
    <citation type="submission" date="2014-07" db="EMBL/GenBank/DDBJ databases">
        <authorList>
            <person name="Wibberg D."/>
        </authorList>
    </citation>
    <scope>NUCLEOTIDE SEQUENCE [LARGE SCALE GENOMIC DNA]</scope>
    <source>
        <strain evidence="9">DG5</strain>
    </source>
</reference>
<dbReference type="PATRIC" id="fig|29343.3.peg.1551"/>
<feature type="domain" description="Radical SAM core" evidence="7">
    <location>
        <begin position="172"/>
        <end position="409"/>
    </location>
</feature>
<dbReference type="KEGG" id="ccel:CCDG5_1472"/>
<dbReference type="SMART" id="SM00729">
    <property type="entry name" value="Elp3"/>
    <property type="match status" value="1"/>
</dbReference>
<sequence length="561" mass="63780">MKIVIAAVNSKFVHMSLAPWYLKAACEDLCEIKVLELTINQDKPEILRCIYNEKPDIIAFSCYIFNISHILSVIQDLKKILPKAVIILGGPEVSYNAEDVLLRNSDVDYVVCSEGEERLKQLLTCIIRGESPDGIDGIAYREKGEVKYNPPINYIKDLDTIVSPYTDEMLKAAKNKIAYFESSRGCPFSCAYCLSGSSGGVRRFSLNRVKSDLERLMLSDARQIKFVDRTFNCNPSRAREIIKFILNMSKSYKSGKASQKNYHFEAAADLFDDETIELLSTAPAGLFQLEIGIQSFNEKALAASARKTNLERCKDNIKKLVSCGNMHIHLDLIAGLPYEDFKSFSQSFDKIYELSPHCIQLGFLKLLHGSALRNDASKYGYVFSEQPPYEVLSTPWLSYDDILVLKGVEAAVDVLYNTGRFFHSLTYIISKLESAFNFFLKFSQILQEFYPEGYGIPSRELYKMLLNFAKEFLPSDYNTINELLKFDFFISDSSCNPPKALERHSLPNARELYAAERSKGRVHFERFSVNPLEPSSKVQTDIKFDYTTKNPVTGHYGYTFI</sequence>
<evidence type="ECO:0000256" key="2">
    <source>
        <dbReference type="ARBA" id="ARBA00022691"/>
    </source>
</evidence>
<evidence type="ECO:0000256" key="4">
    <source>
        <dbReference type="ARBA" id="ARBA00023004"/>
    </source>
</evidence>
<dbReference type="Proteomes" id="UP000032431">
    <property type="component" value="Chromosome I"/>
</dbReference>
<organism evidence="8 9">
    <name type="scientific">[Clostridium] cellulosi</name>
    <dbReference type="NCBI Taxonomy" id="29343"/>
    <lineage>
        <taxon>Bacteria</taxon>
        <taxon>Bacillati</taxon>
        <taxon>Bacillota</taxon>
        <taxon>Clostridia</taxon>
        <taxon>Eubacteriales</taxon>
        <taxon>Oscillospiraceae</taxon>
        <taxon>Oscillospiraceae incertae sedis</taxon>
    </lineage>
</organism>
<evidence type="ECO:0000259" key="6">
    <source>
        <dbReference type="PROSITE" id="PS51332"/>
    </source>
</evidence>
<dbReference type="InterPro" id="IPR006158">
    <property type="entry name" value="Cobalamin-bd"/>
</dbReference>
<dbReference type="InterPro" id="IPR006638">
    <property type="entry name" value="Elp3/MiaA/NifB-like_rSAM"/>
</dbReference>
<dbReference type="InterPro" id="IPR007197">
    <property type="entry name" value="rSAM"/>
</dbReference>
<dbReference type="SFLD" id="SFLDG01082">
    <property type="entry name" value="B12-binding_domain_containing"/>
    <property type="match status" value="1"/>
</dbReference>
<dbReference type="PANTHER" id="PTHR43409">
    <property type="entry name" value="ANAEROBIC MAGNESIUM-PROTOPORPHYRIN IX MONOMETHYL ESTER CYCLASE-RELATED"/>
    <property type="match status" value="1"/>
</dbReference>
<keyword evidence="2" id="KW-0949">S-adenosyl-L-methionine</keyword>
<proteinExistence type="predicted"/>
<dbReference type="Pfam" id="PF04055">
    <property type="entry name" value="Radical_SAM"/>
    <property type="match status" value="1"/>
</dbReference>
<dbReference type="EMBL" id="LM995447">
    <property type="protein sequence ID" value="CDZ24582.1"/>
    <property type="molecule type" value="Genomic_DNA"/>
</dbReference>
<keyword evidence="4" id="KW-0408">Iron</keyword>
<name>A0A078KPX2_9FIRM</name>
<dbReference type="SFLD" id="SFLDS00029">
    <property type="entry name" value="Radical_SAM"/>
    <property type="match status" value="1"/>
</dbReference>
<keyword evidence="3" id="KW-0479">Metal-binding</keyword>
<dbReference type="GO" id="GO:0031419">
    <property type="term" value="F:cobalamin binding"/>
    <property type="evidence" value="ECO:0007669"/>
    <property type="project" value="InterPro"/>
</dbReference>
<dbReference type="Gene3D" id="3.40.50.280">
    <property type="entry name" value="Cobalamin-binding domain"/>
    <property type="match status" value="1"/>
</dbReference>
<dbReference type="GO" id="GO:0005829">
    <property type="term" value="C:cytosol"/>
    <property type="evidence" value="ECO:0007669"/>
    <property type="project" value="TreeGrafter"/>
</dbReference>
<dbReference type="InterPro" id="IPR034466">
    <property type="entry name" value="Methyltransferase_Class_B"/>
</dbReference>
<dbReference type="STRING" id="29343.CCDG5_1472"/>
<keyword evidence="5" id="KW-0411">Iron-sulfur</keyword>
<dbReference type="InterPro" id="IPR023404">
    <property type="entry name" value="rSAM_horseshoe"/>
</dbReference>
<evidence type="ECO:0000313" key="9">
    <source>
        <dbReference type="Proteomes" id="UP000032431"/>
    </source>
</evidence>
<comment type="cofactor">
    <cofactor evidence="1">
        <name>[4Fe-4S] cluster</name>
        <dbReference type="ChEBI" id="CHEBI:49883"/>
    </cofactor>
</comment>
<dbReference type="GO" id="GO:0003824">
    <property type="term" value="F:catalytic activity"/>
    <property type="evidence" value="ECO:0007669"/>
    <property type="project" value="InterPro"/>
</dbReference>
<evidence type="ECO:0000256" key="3">
    <source>
        <dbReference type="ARBA" id="ARBA00022723"/>
    </source>
</evidence>